<keyword evidence="1" id="KW-0175">Coiled coil</keyword>
<keyword evidence="2" id="KW-0472">Membrane</keyword>
<keyword evidence="4" id="KW-1185">Reference proteome</keyword>
<dbReference type="EMBL" id="JAUJWV010000002">
    <property type="protein sequence ID" value="MDN7242901.1"/>
    <property type="molecule type" value="Genomic_DNA"/>
</dbReference>
<comment type="caution">
    <text evidence="3">The sequence shown here is derived from an EMBL/GenBank/DDBJ whole genome shotgun (WGS) entry which is preliminary data.</text>
</comment>
<name>A0ABT8N4T6_9BACL</name>
<feature type="coiled-coil region" evidence="1">
    <location>
        <begin position="25"/>
        <end position="57"/>
    </location>
</feature>
<evidence type="ECO:0000256" key="1">
    <source>
        <dbReference type="SAM" id="Coils"/>
    </source>
</evidence>
<protein>
    <submittedName>
        <fullName evidence="3">Uncharacterized protein</fullName>
    </submittedName>
</protein>
<dbReference type="Proteomes" id="UP001172055">
    <property type="component" value="Unassembled WGS sequence"/>
</dbReference>
<sequence>MEIGFYLMLAVLGSAFICLVGYDMKKKAQMKLANIQLERDRIALEQMKMELEHEKKRTNT</sequence>
<accession>A0ABT8N4T6</accession>
<feature type="transmembrane region" description="Helical" evidence="2">
    <location>
        <begin position="6"/>
        <end position="22"/>
    </location>
</feature>
<gene>
    <name evidence="3" type="ORF">QWY14_13890</name>
</gene>
<evidence type="ECO:0000313" key="3">
    <source>
        <dbReference type="EMBL" id="MDN7242901.1"/>
    </source>
</evidence>
<proteinExistence type="predicted"/>
<evidence type="ECO:0000313" key="4">
    <source>
        <dbReference type="Proteomes" id="UP001172055"/>
    </source>
</evidence>
<keyword evidence="2" id="KW-1133">Transmembrane helix</keyword>
<reference evidence="3 4" key="1">
    <citation type="submission" date="2023-06" db="EMBL/GenBank/DDBJ databases">
        <title>Novel species in genus Planococcus.</title>
        <authorList>
            <person name="Ning S."/>
        </authorList>
    </citation>
    <scope>NUCLEOTIDE SEQUENCE [LARGE SCALE GENOMIC DNA]</scope>
    <source>
        <strain evidence="3 4">N028</strain>
    </source>
</reference>
<dbReference type="RefSeq" id="WP_301724471.1">
    <property type="nucleotide sequence ID" value="NZ_JAUJWV010000002.1"/>
</dbReference>
<evidence type="ECO:0000256" key="2">
    <source>
        <dbReference type="SAM" id="Phobius"/>
    </source>
</evidence>
<keyword evidence="2" id="KW-0812">Transmembrane</keyword>
<organism evidence="3 4">
    <name type="scientific">Planococcus shixiaomingii</name>
    <dbReference type="NCBI Taxonomy" id="3058393"/>
    <lineage>
        <taxon>Bacteria</taxon>
        <taxon>Bacillati</taxon>
        <taxon>Bacillota</taxon>
        <taxon>Bacilli</taxon>
        <taxon>Bacillales</taxon>
        <taxon>Caryophanaceae</taxon>
        <taxon>Planococcus</taxon>
    </lineage>
</organism>